<gene>
    <name evidence="2" type="ORF">GY4MC1_1335</name>
</gene>
<feature type="transmembrane region" description="Helical" evidence="1">
    <location>
        <begin position="6"/>
        <end position="21"/>
    </location>
</feature>
<reference evidence="2" key="1">
    <citation type="submission" date="2010-10" db="EMBL/GenBank/DDBJ databases">
        <title>Complete sequence of chromosome of Geobacillus sp. Y4.1MC1.</title>
        <authorList>
            <consortium name="US DOE Joint Genome Institute"/>
            <person name="Lucas S."/>
            <person name="Copeland A."/>
            <person name="Lapidus A."/>
            <person name="Cheng J.-F."/>
            <person name="Bruce D."/>
            <person name="Goodwin L."/>
            <person name="Pitluck S."/>
            <person name="Chertkov O."/>
            <person name="Zhang X."/>
            <person name="Detter J.C."/>
            <person name="Han C."/>
            <person name="Tapia R."/>
            <person name="Land M."/>
            <person name="Hauser L."/>
            <person name="Jeffries C."/>
            <person name="Kyrpides N."/>
            <person name="Ivanova N."/>
            <person name="Ovchinnikova G."/>
            <person name="Brumm P."/>
            <person name="Mead D."/>
            <person name="Woyke T."/>
        </authorList>
    </citation>
    <scope>NUCLEOTIDE SEQUENCE [LARGE SCALE GENOMIC DNA]</scope>
    <source>
        <strain evidence="2">Y4.1MC1</strain>
    </source>
</reference>
<protein>
    <submittedName>
        <fullName evidence="2">Uncharacterized protein</fullName>
    </submittedName>
</protein>
<keyword evidence="1" id="KW-0812">Transmembrane</keyword>
<keyword evidence="1" id="KW-0472">Membrane</keyword>
<feature type="transmembrane region" description="Helical" evidence="1">
    <location>
        <begin position="33"/>
        <end position="51"/>
    </location>
</feature>
<sequence length="75" mass="8662">MKVGFMLGTLVLVALMFLHEWPRIRQAKKKEKVVFLVLLSLGTILAMVLIWKPDLPGPTQMIDHMYEPLGRMLEK</sequence>
<dbReference type="KEGG" id="gmc:GY4MC1_1335"/>
<proteinExistence type="predicted"/>
<evidence type="ECO:0000313" key="2">
    <source>
        <dbReference type="EMBL" id="ADP74136.1"/>
    </source>
</evidence>
<dbReference type="EMBL" id="CP002293">
    <property type="protein sequence ID" value="ADP74136.1"/>
    <property type="molecule type" value="Genomic_DNA"/>
</dbReference>
<organism evidence="2">
    <name type="scientific">Geobacillus sp. (strain Y4.1MC1)</name>
    <dbReference type="NCBI Taxonomy" id="581103"/>
    <lineage>
        <taxon>Bacteria</taxon>
        <taxon>Bacillati</taxon>
        <taxon>Bacillota</taxon>
        <taxon>Bacilli</taxon>
        <taxon>Bacillales</taxon>
        <taxon>Anoxybacillaceae</taxon>
        <taxon>Geobacillus</taxon>
    </lineage>
</organism>
<accession>A0A7U3YEC0</accession>
<dbReference type="AlphaFoldDB" id="A0A7U3YEC0"/>
<name>A0A7U3YEC0_GEOS0</name>
<evidence type="ECO:0000256" key="1">
    <source>
        <dbReference type="SAM" id="Phobius"/>
    </source>
</evidence>
<keyword evidence="1" id="KW-1133">Transmembrane helix</keyword>